<accession>A0A7N0TUM5</accession>
<reference evidence="4" key="1">
    <citation type="submission" date="2021-01" db="UniProtKB">
        <authorList>
            <consortium name="EnsemblPlants"/>
        </authorList>
    </citation>
    <scope>IDENTIFICATION</scope>
</reference>
<evidence type="ECO:0000313" key="5">
    <source>
        <dbReference type="Proteomes" id="UP000594263"/>
    </source>
</evidence>
<dbReference type="GO" id="GO:0003676">
    <property type="term" value="F:nucleic acid binding"/>
    <property type="evidence" value="ECO:0007669"/>
    <property type="project" value="InterPro"/>
</dbReference>
<dbReference type="Proteomes" id="UP000594263">
    <property type="component" value="Unplaced"/>
</dbReference>
<keyword evidence="2" id="KW-0804">Transcription</keyword>
<evidence type="ECO:0000256" key="2">
    <source>
        <dbReference type="ARBA" id="ARBA00022472"/>
    </source>
</evidence>
<dbReference type="InterPro" id="IPR038538">
    <property type="entry name" value="MTERF_sf"/>
</dbReference>
<name>A0A7N0TUM5_KALFE</name>
<dbReference type="InterPro" id="IPR003690">
    <property type="entry name" value="MTERF"/>
</dbReference>
<comment type="similarity">
    <text evidence="1">Belongs to the mTERF family.</text>
</comment>
<keyword evidence="3" id="KW-0809">Transit peptide</keyword>
<protein>
    <submittedName>
        <fullName evidence="4">Uncharacterized protein</fullName>
    </submittedName>
</protein>
<keyword evidence="2" id="KW-0805">Transcription regulation</keyword>
<dbReference type="OMA" id="SMEANIA"/>
<dbReference type="Gene3D" id="1.25.70.10">
    <property type="entry name" value="Transcription termination factor 3, mitochondrial"/>
    <property type="match status" value="1"/>
</dbReference>
<dbReference type="Gramene" id="Kaladp0045s0293.1.v1.1">
    <property type="protein sequence ID" value="Kaladp0045s0293.1.v1.1.CDS.1"/>
    <property type="gene ID" value="Kaladp0045s0293.v1.1"/>
</dbReference>
<keyword evidence="2" id="KW-0806">Transcription termination</keyword>
<sequence length="392" mass="43859">MLGLISKQLLKCSSVNQAFAHHRSFKITLFKSEAFLSSAAIDGSNCRRGDAFTASYLVSSCGVTVAAAKRMSAQLHRMKSTDKPERVLKFFRSCGFNDAQISRMVRRQPLLLLADPDKTLKPKFDALTSVGASHAAVVNLISKCPGLWTRSIKNGILPMFDLLKSSVGSSQDTFDFLTRYGALWLASANTLGANLVVLREIGMPDPSIAKFIKTNAYSMMTTPERFKAVADKAVAMGFDMQKYSFGDALRSFIAITEDNWNRKAESFKKWGWSDSEFLMAFKKQPKIMLVSEKKIEEIMNLLVNGMGVEAPAVARLPYVLLYSLEKRIVPRCSVIQRLLSKCLMEKKDCNVLYDLMMSEKQFLESYLKKHEEILTELVDVVSMKSVGKSLES</sequence>
<organism evidence="4 5">
    <name type="scientific">Kalanchoe fedtschenkoi</name>
    <name type="common">Lavender scallops</name>
    <name type="synonym">South American air plant</name>
    <dbReference type="NCBI Taxonomy" id="63787"/>
    <lineage>
        <taxon>Eukaryota</taxon>
        <taxon>Viridiplantae</taxon>
        <taxon>Streptophyta</taxon>
        <taxon>Embryophyta</taxon>
        <taxon>Tracheophyta</taxon>
        <taxon>Spermatophyta</taxon>
        <taxon>Magnoliopsida</taxon>
        <taxon>eudicotyledons</taxon>
        <taxon>Gunneridae</taxon>
        <taxon>Pentapetalae</taxon>
        <taxon>Saxifragales</taxon>
        <taxon>Crassulaceae</taxon>
        <taxon>Kalanchoe</taxon>
    </lineage>
</organism>
<proteinExistence type="inferred from homology"/>
<evidence type="ECO:0000256" key="3">
    <source>
        <dbReference type="ARBA" id="ARBA00022946"/>
    </source>
</evidence>
<dbReference type="SMART" id="SM00733">
    <property type="entry name" value="Mterf"/>
    <property type="match status" value="6"/>
</dbReference>
<dbReference type="GO" id="GO:0006353">
    <property type="term" value="P:DNA-templated transcription termination"/>
    <property type="evidence" value="ECO:0007669"/>
    <property type="project" value="UniProtKB-KW"/>
</dbReference>
<dbReference type="PANTHER" id="PTHR13068">
    <property type="entry name" value="CGI-12 PROTEIN-RELATED"/>
    <property type="match status" value="1"/>
</dbReference>
<dbReference type="FunFam" id="1.25.70.10:FF:000001">
    <property type="entry name" value="Mitochondrial transcription termination factor-like"/>
    <property type="match status" value="1"/>
</dbReference>
<dbReference type="PANTHER" id="PTHR13068:SF236">
    <property type="entry name" value="OS02G0749800 PROTEIN"/>
    <property type="match status" value="1"/>
</dbReference>
<dbReference type="EnsemblPlants" id="Kaladp0045s0293.1.v1.1">
    <property type="protein sequence ID" value="Kaladp0045s0293.1.v1.1.CDS.1"/>
    <property type="gene ID" value="Kaladp0045s0293.v1.1"/>
</dbReference>
<dbReference type="AlphaFoldDB" id="A0A7N0TUM5"/>
<evidence type="ECO:0000313" key="4">
    <source>
        <dbReference type="EnsemblPlants" id="Kaladp0045s0293.1.v1.1.CDS.1"/>
    </source>
</evidence>
<evidence type="ECO:0000256" key="1">
    <source>
        <dbReference type="ARBA" id="ARBA00007692"/>
    </source>
</evidence>
<keyword evidence="5" id="KW-1185">Reference proteome</keyword>
<dbReference type="Pfam" id="PF02536">
    <property type="entry name" value="mTERF"/>
    <property type="match status" value="2"/>
</dbReference>